<dbReference type="Proteomes" id="UP001196565">
    <property type="component" value="Unassembled WGS sequence"/>
</dbReference>
<feature type="domain" description="Beta-lactamase-related" evidence="1">
    <location>
        <begin position="23"/>
        <end position="331"/>
    </location>
</feature>
<dbReference type="InterPro" id="IPR012338">
    <property type="entry name" value="Beta-lactam/transpept-like"/>
</dbReference>
<comment type="caution">
    <text evidence="2">The sequence shown here is derived from an EMBL/GenBank/DDBJ whole genome shotgun (WGS) entry which is preliminary data.</text>
</comment>
<dbReference type="Pfam" id="PF00144">
    <property type="entry name" value="Beta-lactamase"/>
    <property type="match status" value="1"/>
</dbReference>
<evidence type="ECO:0000313" key="2">
    <source>
        <dbReference type="EMBL" id="MBW6396427.1"/>
    </source>
</evidence>
<reference evidence="2 3" key="1">
    <citation type="submission" date="2021-07" db="EMBL/GenBank/DDBJ databases">
        <authorList>
            <person name="So Y."/>
        </authorList>
    </citation>
    <scope>NUCLEOTIDE SEQUENCE [LARGE SCALE GENOMIC DNA]</scope>
    <source>
        <strain evidence="2 3">HJA6</strain>
    </source>
</reference>
<dbReference type="Gene3D" id="3.40.710.10">
    <property type="entry name" value="DD-peptidase/beta-lactamase superfamily"/>
    <property type="match status" value="1"/>
</dbReference>
<sequence length="505" mass="53134">MAELDWKAACRAADALCAAWPDDTPGGTILIFDRNGMRGTAQGGCASLVHGLPFTPDTPTRFASITKHVFCAFALNQGLDMQAPLGALHPGLPAAFADVPAFRALSMTGGLPDLMQSYVICATPSSAMLDVAALDAFTLTLPGLDNPPGVEMSYSNTGYRVMEQALAARGAVFRDWVEVTLNSALGTRFVFPAGWDSVVPGLADGYWREAGGPWRIGGYGMALSASGALTGSARDLSVWLAALLRGEGPAGGLLDRMATPVTLTDGRAVDYGLGLAHCRLGGRPLLGHGGHLTGFKNHFLVDREAGWGVIALSNREETDPFLLALRVAAALTGATLRDPAPNLLPEGFFVEADGPCWIEHRAGALTFLGAREMLYAGDAPGEAVSLSPYLPIRLQRDGDAIAGEIGHVARRFLPVRTDAALSSGFAGTWRAAAQHATLTVTPDGMVEAGGGALFRRAALMPLDATRALMPVGALPWPGRACAWLHAPDMLRLVTNRSRVLDFTRA</sequence>
<dbReference type="InterPro" id="IPR001466">
    <property type="entry name" value="Beta-lactam-related"/>
</dbReference>
<gene>
    <name evidence="2" type="ORF">KPL78_01145</name>
</gene>
<organism evidence="2 3">
    <name type="scientific">Roseomonas alba</name>
    <dbReference type="NCBI Taxonomy" id="2846776"/>
    <lineage>
        <taxon>Bacteria</taxon>
        <taxon>Pseudomonadati</taxon>
        <taxon>Pseudomonadota</taxon>
        <taxon>Alphaproteobacteria</taxon>
        <taxon>Acetobacterales</taxon>
        <taxon>Roseomonadaceae</taxon>
        <taxon>Roseomonas</taxon>
    </lineage>
</organism>
<dbReference type="SUPFAM" id="SSF56601">
    <property type="entry name" value="beta-lactamase/transpeptidase-like"/>
    <property type="match status" value="1"/>
</dbReference>
<keyword evidence="3" id="KW-1185">Reference proteome</keyword>
<name>A0ABS7A288_9PROT</name>
<dbReference type="EMBL" id="JAHYBZ010000001">
    <property type="protein sequence ID" value="MBW6396427.1"/>
    <property type="molecule type" value="Genomic_DNA"/>
</dbReference>
<accession>A0ABS7A288</accession>
<protein>
    <submittedName>
        <fullName evidence="2">Beta-lactamase family protein</fullName>
    </submittedName>
</protein>
<evidence type="ECO:0000259" key="1">
    <source>
        <dbReference type="Pfam" id="PF00144"/>
    </source>
</evidence>
<dbReference type="RefSeq" id="WP_219760808.1">
    <property type="nucleotide sequence ID" value="NZ_JAHYBZ010000001.1"/>
</dbReference>
<proteinExistence type="predicted"/>
<evidence type="ECO:0000313" key="3">
    <source>
        <dbReference type="Proteomes" id="UP001196565"/>
    </source>
</evidence>